<dbReference type="SUPFAM" id="SSF46785">
    <property type="entry name" value="Winged helix' DNA-binding domain"/>
    <property type="match status" value="1"/>
</dbReference>
<dbReference type="PROSITE" id="PS50042">
    <property type="entry name" value="CNMP_BINDING_3"/>
    <property type="match status" value="1"/>
</dbReference>
<dbReference type="Proteomes" id="UP000297635">
    <property type="component" value="Unassembled WGS sequence"/>
</dbReference>
<sequence length="230" mass="25549">MTPRSMYENLMTLPLFKGVSYSRLSEIVGNTRLAFLKYLPGEHMLSAGEPCTHIKFVISGHVRLTICNESDRVKVSQTLSSPAVISPDFLFGRNTLYPASATAIDTVSIMQIEKKDFIPLLQSDDVFLFNYLNILSSNAQKAVDGVLAITSGSLEERIAFWIIALTQIDSDDIVLSAKQRDLYSLFGVQRSSFIAALDGMKAHGILDYTPTEIRVRSRRALRGVLLKTPD</sequence>
<dbReference type="PANTHER" id="PTHR24567:SF58">
    <property type="entry name" value="CYCLIC AMP-BINDING REGULATORY PROTEIN"/>
    <property type="match status" value="1"/>
</dbReference>
<dbReference type="InterPro" id="IPR000595">
    <property type="entry name" value="cNMP-bd_dom"/>
</dbReference>
<reference evidence="2 3" key="1">
    <citation type="submission" date="2019-02" db="EMBL/GenBank/DDBJ databases">
        <title>Isolation and identification of novel species under the genus Muribaculum.</title>
        <authorList>
            <person name="Miyake S."/>
            <person name="Ding Y."/>
            <person name="Low A."/>
            <person name="Soh M."/>
            <person name="Seedorf H."/>
        </authorList>
    </citation>
    <scope>NUCLEOTIDE SEQUENCE [LARGE SCALE GENOMIC DNA]</scope>
    <source>
        <strain evidence="2 3">TLL-A3</strain>
    </source>
</reference>
<comment type="caution">
    <text evidence="2">The sequence shown here is derived from an EMBL/GenBank/DDBJ whole genome shotgun (WGS) entry which is preliminary data.</text>
</comment>
<protein>
    <submittedName>
        <fullName evidence="2">Crp/Fnr family transcriptional regulator</fullName>
    </submittedName>
</protein>
<proteinExistence type="predicted"/>
<accession>A0A4Z0V5W1</accession>
<name>A0A4Z0V5W1_9BACT</name>
<feature type="domain" description="Cyclic nucleotide-binding" evidence="1">
    <location>
        <begin position="15"/>
        <end position="121"/>
    </location>
</feature>
<dbReference type="GO" id="GO:0003677">
    <property type="term" value="F:DNA binding"/>
    <property type="evidence" value="ECO:0007669"/>
    <property type="project" value="UniProtKB-KW"/>
</dbReference>
<dbReference type="GeneID" id="82148674"/>
<dbReference type="GO" id="GO:0005829">
    <property type="term" value="C:cytosol"/>
    <property type="evidence" value="ECO:0007669"/>
    <property type="project" value="TreeGrafter"/>
</dbReference>
<dbReference type="InterPro" id="IPR018490">
    <property type="entry name" value="cNMP-bd_dom_sf"/>
</dbReference>
<organism evidence="2 3">
    <name type="scientific">Duncaniella freteri</name>
    <dbReference type="NCBI Taxonomy" id="2530391"/>
    <lineage>
        <taxon>Bacteria</taxon>
        <taxon>Pseudomonadati</taxon>
        <taxon>Bacteroidota</taxon>
        <taxon>Bacteroidia</taxon>
        <taxon>Bacteroidales</taxon>
        <taxon>Muribaculaceae</taxon>
        <taxon>Duncaniella</taxon>
    </lineage>
</organism>
<dbReference type="SUPFAM" id="SSF51206">
    <property type="entry name" value="cAMP-binding domain-like"/>
    <property type="match status" value="1"/>
</dbReference>
<dbReference type="InterPro" id="IPR014710">
    <property type="entry name" value="RmlC-like_jellyroll"/>
</dbReference>
<evidence type="ECO:0000313" key="3">
    <source>
        <dbReference type="Proteomes" id="UP000297635"/>
    </source>
</evidence>
<dbReference type="PANTHER" id="PTHR24567">
    <property type="entry name" value="CRP FAMILY TRANSCRIPTIONAL REGULATORY PROTEIN"/>
    <property type="match status" value="1"/>
</dbReference>
<dbReference type="AlphaFoldDB" id="A0A4Z0V5W1"/>
<dbReference type="Gene3D" id="2.60.120.10">
    <property type="entry name" value="Jelly Rolls"/>
    <property type="match status" value="1"/>
</dbReference>
<dbReference type="EMBL" id="SJSA01000001">
    <property type="protein sequence ID" value="TGG39654.1"/>
    <property type="molecule type" value="Genomic_DNA"/>
</dbReference>
<dbReference type="RefSeq" id="WP_135470378.1">
    <property type="nucleotide sequence ID" value="NZ_CASJDB010000080.1"/>
</dbReference>
<gene>
    <name evidence="2" type="ORF">EZ315_02645</name>
</gene>
<dbReference type="SMART" id="SM00100">
    <property type="entry name" value="cNMP"/>
    <property type="match status" value="1"/>
</dbReference>
<evidence type="ECO:0000313" key="2">
    <source>
        <dbReference type="EMBL" id="TGG39654.1"/>
    </source>
</evidence>
<dbReference type="InterPro" id="IPR050397">
    <property type="entry name" value="Env_Response_Regulators"/>
</dbReference>
<dbReference type="CDD" id="cd00038">
    <property type="entry name" value="CAP_ED"/>
    <property type="match status" value="1"/>
</dbReference>
<dbReference type="GO" id="GO:0003700">
    <property type="term" value="F:DNA-binding transcription factor activity"/>
    <property type="evidence" value="ECO:0007669"/>
    <property type="project" value="TreeGrafter"/>
</dbReference>
<keyword evidence="3" id="KW-1185">Reference proteome</keyword>
<evidence type="ECO:0000259" key="1">
    <source>
        <dbReference type="PROSITE" id="PS50042"/>
    </source>
</evidence>
<dbReference type="InterPro" id="IPR036390">
    <property type="entry name" value="WH_DNA-bd_sf"/>
</dbReference>
<dbReference type="Pfam" id="PF00027">
    <property type="entry name" value="cNMP_binding"/>
    <property type="match status" value="1"/>
</dbReference>